<evidence type="ECO:0000313" key="12">
    <source>
        <dbReference type="Proteomes" id="UP001306950"/>
    </source>
</evidence>
<organism evidence="11 12">
    <name type="scientific">Paenibacillus haidiansis</name>
    <dbReference type="NCBI Taxonomy" id="1574488"/>
    <lineage>
        <taxon>Bacteria</taxon>
        <taxon>Bacillati</taxon>
        <taxon>Bacillota</taxon>
        <taxon>Bacilli</taxon>
        <taxon>Bacillales</taxon>
        <taxon>Paenibacillaceae</taxon>
        <taxon>Paenibacillus</taxon>
    </lineage>
</organism>
<dbReference type="InterPro" id="IPR013798">
    <property type="entry name" value="Indole-3-glycerol_P_synth_dom"/>
</dbReference>
<keyword evidence="6 8" id="KW-0057">Aromatic amino acid biosynthesis</keyword>
<dbReference type="Proteomes" id="UP001306950">
    <property type="component" value="Unassembled WGS sequence"/>
</dbReference>
<dbReference type="SUPFAM" id="SSF51366">
    <property type="entry name" value="Ribulose-phoshate binding barrel"/>
    <property type="match status" value="1"/>
</dbReference>
<keyword evidence="4 8" id="KW-0210">Decarboxylase</keyword>
<comment type="pathway">
    <text evidence="2 8">Amino-acid biosynthesis; L-tryptophan biosynthesis; L-tryptophan from chorismate: step 4/5.</text>
</comment>
<sequence length="298" mass="32686">MYLDRIVETKRREVEDLAARFSLKEAERGISAMEPTRGFHRALTSGRKRELGLIAEVKKASPSKGLIRPDFHPVEIAQSYVDAGTDCISVLTDETYFQGSAAYLRAIRAAVNVPLLRKDFIIDERQIYEARLMGADAVLLIAAILSDDQLRDYLRTATALGLDALLEVHDREELERTLALGDAKLIGINNRNLRTFETSLTTTSALAELVPSDVTLISESGIRTRADIEFLLGAGAKGVLIGETFMRKERVEEGVYELMGPAMQEGGAAGDGRDLESRNLKKLTSAEPDPEGSLPSHG</sequence>
<dbReference type="GO" id="GO:0004425">
    <property type="term" value="F:indole-3-glycerol-phosphate synthase activity"/>
    <property type="evidence" value="ECO:0007669"/>
    <property type="project" value="UniProtKB-EC"/>
</dbReference>
<accession>A0ABU7VKQ8</accession>
<dbReference type="EMBL" id="JAZHPZ010000001">
    <property type="protein sequence ID" value="MEF2964346.1"/>
    <property type="molecule type" value="Genomic_DNA"/>
</dbReference>
<feature type="domain" description="Indole-3-glycerol phosphate synthase" evidence="10">
    <location>
        <begin position="3"/>
        <end position="257"/>
    </location>
</feature>
<evidence type="ECO:0000256" key="8">
    <source>
        <dbReference type="HAMAP-Rule" id="MF_00134"/>
    </source>
</evidence>
<feature type="region of interest" description="Disordered" evidence="9">
    <location>
        <begin position="262"/>
        <end position="298"/>
    </location>
</feature>
<dbReference type="InterPro" id="IPR045186">
    <property type="entry name" value="Indole-3-glycerol_P_synth"/>
</dbReference>
<evidence type="ECO:0000256" key="5">
    <source>
        <dbReference type="ARBA" id="ARBA00022822"/>
    </source>
</evidence>
<comment type="caution">
    <text evidence="11">The sequence shown here is derived from an EMBL/GenBank/DDBJ whole genome shotgun (WGS) entry which is preliminary data.</text>
</comment>
<dbReference type="RefSeq" id="WP_331844584.1">
    <property type="nucleotide sequence ID" value="NZ_JAZHPZ010000001.1"/>
</dbReference>
<evidence type="ECO:0000259" key="10">
    <source>
        <dbReference type="Pfam" id="PF00218"/>
    </source>
</evidence>
<keyword evidence="12" id="KW-1185">Reference proteome</keyword>
<dbReference type="InterPro" id="IPR013785">
    <property type="entry name" value="Aldolase_TIM"/>
</dbReference>
<evidence type="ECO:0000256" key="2">
    <source>
        <dbReference type="ARBA" id="ARBA00004696"/>
    </source>
</evidence>
<evidence type="ECO:0000256" key="6">
    <source>
        <dbReference type="ARBA" id="ARBA00023141"/>
    </source>
</evidence>
<keyword evidence="5 8" id="KW-0822">Tryptophan biosynthesis</keyword>
<evidence type="ECO:0000256" key="1">
    <source>
        <dbReference type="ARBA" id="ARBA00001633"/>
    </source>
</evidence>
<dbReference type="Pfam" id="PF00218">
    <property type="entry name" value="IGPS"/>
    <property type="match status" value="1"/>
</dbReference>
<comment type="catalytic activity">
    <reaction evidence="1 8">
        <text>1-(2-carboxyphenylamino)-1-deoxy-D-ribulose 5-phosphate + H(+) = (1S,2R)-1-C-(indol-3-yl)glycerol 3-phosphate + CO2 + H2O</text>
        <dbReference type="Rhea" id="RHEA:23476"/>
        <dbReference type="ChEBI" id="CHEBI:15377"/>
        <dbReference type="ChEBI" id="CHEBI:15378"/>
        <dbReference type="ChEBI" id="CHEBI:16526"/>
        <dbReference type="ChEBI" id="CHEBI:58613"/>
        <dbReference type="ChEBI" id="CHEBI:58866"/>
        <dbReference type="EC" id="4.1.1.48"/>
    </reaction>
</comment>
<keyword evidence="3 8" id="KW-0028">Amino-acid biosynthesis</keyword>
<gene>
    <name evidence="8 11" type="primary">trpC</name>
    <name evidence="11" type="ORF">V3851_00770</name>
</gene>
<evidence type="ECO:0000256" key="7">
    <source>
        <dbReference type="ARBA" id="ARBA00023239"/>
    </source>
</evidence>
<keyword evidence="7 8" id="KW-0456">Lyase</keyword>
<dbReference type="Gene3D" id="3.20.20.70">
    <property type="entry name" value="Aldolase class I"/>
    <property type="match status" value="1"/>
</dbReference>
<proteinExistence type="inferred from homology"/>
<dbReference type="PANTHER" id="PTHR22854">
    <property type="entry name" value="TRYPTOPHAN BIOSYNTHESIS PROTEIN"/>
    <property type="match status" value="1"/>
</dbReference>
<dbReference type="InterPro" id="IPR001468">
    <property type="entry name" value="Indole-3-GlycerolPSynthase_CS"/>
</dbReference>
<reference evidence="11 12" key="1">
    <citation type="submission" date="2024-02" db="EMBL/GenBank/DDBJ databases">
        <title>A nitrogen-fixing paenibacillus bacterium.</title>
        <authorList>
            <person name="Zhang W.L."/>
            <person name="Chen S.F."/>
        </authorList>
    </citation>
    <scope>NUCLEOTIDE SEQUENCE [LARGE SCALE GENOMIC DNA]</scope>
    <source>
        <strain evidence="11 12">M1</strain>
    </source>
</reference>
<evidence type="ECO:0000256" key="4">
    <source>
        <dbReference type="ARBA" id="ARBA00022793"/>
    </source>
</evidence>
<dbReference type="EC" id="4.1.1.48" evidence="8"/>
<dbReference type="HAMAP" id="MF_00134_B">
    <property type="entry name" value="IGPS_B"/>
    <property type="match status" value="1"/>
</dbReference>
<evidence type="ECO:0000256" key="9">
    <source>
        <dbReference type="SAM" id="MobiDB-lite"/>
    </source>
</evidence>
<dbReference type="CDD" id="cd00331">
    <property type="entry name" value="IGPS"/>
    <property type="match status" value="1"/>
</dbReference>
<dbReference type="InterPro" id="IPR011060">
    <property type="entry name" value="RibuloseP-bd_barrel"/>
</dbReference>
<comment type="similarity">
    <text evidence="8">Belongs to the TrpC family.</text>
</comment>
<name>A0ABU7VKQ8_9BACL</name>
<dbReference type="NCBIfam" id="NF001377">
    <property type="entry name" value="PRK00278.2-4"/>
    <property type="match status" value="1"/>
</dbReference>
<evidence type="ECO:0000256" key="3">
    <source>
        <dbReference type="ARBA" id="ARBA00022605"/>
    </source>
</evidence>
<dbReference type="PROSITE" id="PS00614">
    <property type="entry name" value="IGPS"/>
    <property type="match status" value="1"/>
</dbReference>
<evidence type="ECO:0000313" key="11">
    <source>
        <dbReference type="EMBL" id="MEF2964346.1"/>
    </source>
</evidence>
<dbReference type="NCBIfam" id="NF001373">
    <property type="entry name" value="PRK00278.1-6"/>
    <property type="match status" value="1"/>
</dbReference>
<dbReference type="PANTHER" id="PTHR22854:SF2">
    <property type="entry name" value="INDOLE-3-GLYCEROL-PHOSPHATE SYNTHASE"/>
    <property type="match status" value="1"/>
</dbReference>
<protein>
    <recommendedName>
        <fullName evidence="8">Indole-3-glycerol phosphate synthase</fullName>
        <shortName evidence="8">IGPS</shortName>
        <ecNumber evidence="8">4.1.1.48</ecNumber>
    </recommendedName>
</protein>